<dbReference type="EMBL" id="CP009216">
    <property type="protein sequence ID" value="AIL97806.1"/>
    <property type="molecule type" value="Genomic_DNA"/>
</dbReference>
<geneLocation type="plasmid" evidence="2">
    <name>unnamed</name>
</geneLocation>
<name>A0A077HP65_9CORY</name>
<organism evidence="1 3">
    <name type="scientific">Corynebacterium ureicelerivorans</name>
    <dbReference type="NCBI Taxonomy" id="401472"/>
    <lineage>
        <taxon>Bacteria</taxon>
        <taxon>Bacillati</taxon>
        <taxon>Actinomycetota</taxon>
        <taxon>Actinomycetes</taxon>
        <taxon>Mycobacteriales</taxon>
        <taxon>Corynebacteriaceae</taxon>
        <taxon>Corynebacterium</taxon>
    </lineage>
</organism>
<dbReference type="RefSeq" id="WP_038610210.1">
    <property type="nucleotide sequence ID" value="NZ_CP009215.1"/>
</dbReference>
<dbReference type="AlphaFoldDB" id="A0A077HP65"/>
<sequence length="59" mass="6305">MIETTALTPPGAPCKVTRAHDPKDTFTAYEIEVNGQTIELEPSHVAELSRVLTLIAGGN</sequence>
<keyword evidence="2" id="KW-0614">Plasmid</keyword>
<evidence type="ECO:0000313" key="3">
    <source>
        <dbReference type="Proteomes" id="UP000028939"/>
    </source>
</evidence>
<dbReference type="EMBL" id="CP009215">
    <property type="protein sequence ID" value="AIL96402.1"/>
    <property type="molecule type" value="Genomic_DNA"/>
</dbReference>
<proteinExistence type="predicted"/>
<dbReference type="Proteomes" id="UP000028939">
    <property type="component" value="Plasmid unnamed"/>
</dbReference>
<reference evidence="1 3" key="1">
    <citation type="submission" date="2014-08" db="EMBL/GenBank/DDBJ databases">
        <title>Complete genome sequence of Corynebacterium ureicelerivorans DSM 45051, a lipophilic and urea-splitting isolate from a blood culture of a septicaemia patient.</title>
        <authorList>
            <person name="Tippelt A."/>
            <person name="Albersmeier A."/>
            <person name="Brinkrolf K."/>
            <person name="Ruckert C."/>
            <person name="Tauch A."/>
        </authorList>
    </citation>
    <scope>NUCLEOTIDE SEQUENCE [LARGE SCALE GENOMIC DNA]</scope>
    <source>
        <strain evidence="1 3">IMMIB RIV-2301</strain>
        <plasmid evidence="3">Plasmid unnamed</plasmid>
        <plasmid evidence="2">unnamed</plasmid>
    </source>
</reference>
<accession>A0A077HP65</accession>
<protein>
    <submittedName>
        <fullName evidence="1">Uncharacterized protein</fullName>
    </submittedName>
</protein>
<gene>
    <name evidence="1" type="ORF">CUREI_03000</name>
    <name evidence="2" type="ORF">CUREI_11530</name>
</gene>
<evidence type="ECO:0000313" key="1">
    <source>
        <dbReference type="EMBL" id="AIL96402.1"/>
    </source>
</evidence>
<dbReference type="HOGENOM" id="CLU_2952627_0_0_11"/>
<dbReference type="Proteomes" id="UP000028939">
    <property type="component" value="Chromosome"/>
</dbReference>
<dbReference type="KEGG" id="cuv:CUREI_11530"/>
<dbReference type="KEGG" id="cuv:CUREI_03000"/>
<evidence type="ECO:0000313" key="2">
    <source>
        <dbReference type="EMBL" id="AIL97806.1"/>
    </source>
</evidence>
<keyword evidence="3" id="KW-1185">Reference proteome</keyword>